<reference evidence="1 2" key="1">
    <citation type="submission" date="2014-04" db="EMBL/GenBank/DDBJ databases">
        <title>Genome evolution of avian class.</title>
        <authorList>
            <person name="Zhang G."/>
            <person name="Li C."/>
        </authorList>
    </citation>
    <scope>NUCLEOTIDE SEQUENCE [LARGE SCALE GENOMIC DNA]</scope>
    <source>
        <strain evidence="1">BGI_N308</strain>
    </source>
</reference>
<dbReference type="Proteomes" id="UP000053584">
    <property type="component" value="Unassembled WGS sequence"/>
</dbReference>
<sequence length="55" mass="6537">NGHEFKRERFRLDIRTNFLLLRTVKQRKRLPSETVLSPSLEVFKAQLDQALNNLV</sequence>
<protein>
    <submittedName>
        <fullName evidence="1">Uncharacterized protein</fullName>
    </submittedName>
</protein>
<dbReference type="AlphaFoldDB" id="A0A093HM33"/>
<organism evidence="1 2">
    <name type="scientific">Struthio camelus australis</name>
    <dbReference type="NCBI Taxonomy" id="441894"/>
    <lineage>
        <taxon>Eukaryota</taxon>
        <taxon>Metazoa</taxon>
        <taxon>Chordata</taxon>
        <taxon>Craniata</taxon>
        <taxon>Vertebrata</taxon>
        <taxon>Euteleostomi</taxon>
        <taxon>Archelosauria</taxon>
        <taxon>Archosauria</taxon>
        <taxon>Dinosauria</taxon>
        <taxon>Saurischia</taxon>
        <taxon>Theropoda</taxon>
        <taxon>Coelurosauria</taxon>
        <taxon>Aves</taxon>
        <taxon>Palaeognathae</taxon>
        <taxon>Struthioniformes</taxon>
        <taxon>Struthionidae</taxon>
        <taxon>Struthio</taxon>
    </lineage>
</organism>
<keyword evidence="2" id="KW-1185">Reference proteome</keyword>
<accession>A0A093HM33</accession>
<feature type="non-terminal residue" evidence="1">
    <location>
        <position position="55"/>
    </location>
</feature>
<proteinExistence type="predicted"/>
<dbReference type="EMBL" id="KL206226">
    <property type="protein sequence ID" value="KFV80052.1"/>
    <property type="molecule type" value="Genomic_DNA"/>
</dbReference>
<name>A0A093HM33_STRCA</name>
<evidence type="ECO:0000313" key="1">
    <source>
        <dbReference type="EMBL" id="KFV80052.1"/>
    </source>
</evidence>
<evidence type="ECO:0000313" key="2">
    <source>
        <dbReference type="Proteomes" id="UP000053584"/>
    </source>
</evidence>
<gene>
    <name evidence="1" type="ORF">N308_02155</name>
</gene>
<feature type="non-terminal residue" evidence="1">
    <location>
        <position position="1"/>
    </location>
</feature>